<dbReference type="PRINTS" id="PR01900">
    <property type="entry name" value="YIDCPROTEIN"/>
</dbReference>
<dbReference type="PRINTS" id="PR00701">
    <property type="entry name" value="60KDINNERMP"/>
</dbReference>
<dbReference type="CDD" id="cd20070">
    <property type="entry name" value="5TM_YidC_Alb3"/>
    <property type="match status" value="1"/>
</dbReference>
<evidence type="ECO:0000256" key="12">
    <source>
        <dbReference type="ARBA" id="ARBA00033342"/>
    </source>
</evidence>
<dbReference type="EMBL" id="JALGCL010000003">
    <property type="protein sequence ID" value="MCJ0826297.1"/>
    <property type="molecule type" value="Genomic_DNA"/>
</dbReference>
<keyword evidence="7 13" id="KW-0653">Protein transport</keyword>
<keyword evidence="8 13" id="KW-1133">Transmembrane helix</keyword>
<feature type="region of interest" description="Disordered" evidence="14">
    <location>
        <begin position="54"/>
        <end position="80"/>
    </location>
</feature>
<comment type="similarity">
    <text evidence="2 13">Belongs to the OXA1/ALB3/YidC family. Type 1 subfamily.</text>
</comment>
<dbReference type="Gene3D" id="2.70.98.90">
    <property type="match status" value="1"/>
</dbReference>
<dbReference type="InterPro" id="IPR038221">
    <property type="entry name" value="YidC_periplasmic_sf"/>
</dbReference>
<dbReference type="NCBIfam" id="TIGR03592">
    <property type="entry name" value="yidC_oxa1_cterm"/>
    <property type="match status" value="1"/>
</dbReference>
<evidence type="ECO:0000313" key="18">
    <source>
        <dbReference type="Proteomes" id="UP001165423"/>
    </source>
</evidence>
<dbReference type="HAMAP" id="MF_01810">
    <property type="entry name" value="YidC_type1"/>
    <property type="match status" value="1"/>
</dbReference>
<dbReference type="InterPro" id="IPR001708">
    <property type="entry name" value="YidC/ALB3/OXA1/COX18"/>
</dbReference>
<feature type="transmembrane region" description="Helical" evidence="13">
    <location>
        <begin position="525"/>
        <end position="546"/>
    </location>
</feature>
<feature type="transmembrane region" description="Helical" evidence="13">
    <location>
        <begin position="382"/>
        <end position="403"/>
    </location>
</feature>
<dbReference type="NCBIfam" id="TIGR03593">
    <property type="entry name" value="yidC_nterm"/>
    <property type="match status" value="1"/>
</dbReference>
<dbReference type="RefSeq" id="WP_243321628.1">
    <property type="nucleotide sequence ID" value="NZ_JALGCL010000003.1"/>
</dbReference>
<evidence type="ECO:0000256" key="1">
    <source>
        <dbReference type="ARBA" id="ARBA00004429"/>
    </source>
</evidence>
<comment type="caution">
    <text evidence="17">The sequence shown here is derived from an EMBL/GenBank/DDBJ whole genome shotgun (WGS) entry which is preliminary data.</text>
</comment>
<dbReference type="InterPro" id="IPR047196">
    <property type="entry name" value="YidC_ALB_C"/>
</dbReference>
<dbReference type="InterPro" id="IPR028055">
    <property type="entry name" value="YidC/Oxa/ALB_C"/>
</dbReference>
<reference evidence="17 18" key="1">
    <citation type="submission" date="2022-03" db="EMBL/GenBank/DDBJ databases">
        <title>Luteimonas soily sp. nov., a novel bacterium isolated from the soil.</title>
        <authorList>
            <person name="Zhang X."/>
        </authorList>
    </citation>
    <scope>NUCLEOTIDE SEQUENCE [LARGE SCALE GENOMIC DNA]</scope>
    <source>
        <strain evidence="17 18">50</strain>
    </source>
</reference>
<evidence type="ECO:0000256" key="3">
    <source>
        <dbReference type="ARBA" id="ARBA00015325"/>
    </source>
</evidence>
<evidence type="ECO:0000256" key="7">
    <source>
        <dbReference type="ARBA" id="ARBA00022927"/>
    </source>
</evidence>
<feature type="transmembrane region" description="Helical" evidence="13">
    <location>
        <begin position="355"/>
        <end position="376"/>
    </location>
</feature>
<dbReference type="InterPro" id="IPR028053">
    <property type="entry name" value="Membr_insert_YidC_N"/>
</dbReference>
<dbReference type="InterPro" id="IPR019998">
    <property type="entry name" value="Membr_insert_YidC"/>
</dbReference>
<accession>A0ABT0A5R6</accession>
<keyword evidence="10 13" id="KW-0143">Chaperone</keyword>
<evidence type="ECO:0000256" key="8">
    <source>
        <dbReference type="ARBA" id="ARBA00022989"/>
    </source>
</evidence>
<protein>
    <recommendedName>
        <fullName evidence="3 13">Membrane protein insertase YidC</fullName>
    </recommendedName>
    <alternativeName>
        <fullName evidence="12 13">Foldase YidC</fullName>
    </alternativeName>
    <alternativeName>
        <fullName evidence="11 13">Membrane integrase YidC</fullName>
    </alternativeName>
    <alternativeName>
        <fullName evidence="13">Membrane protein YidC</fullName>
    </alternativeName>
</protein>
<evidence type="ECO:0000256" key="11">
    <source>
        <dbReference type="ARBA" id="ARBA00033245"/>
    </source>
</evidence>
<dbReference type="CDD" id="cd19961">
    <property type="entry name" value="EcYidC-like_peri"/>
    <property type="match status" value="1"/>
</dbReference>
<sequence length="571" mass="62039">MNQTRTFLIFAWLAVATLLFMAWSREQGPASSAAPAAAAPAIATGAGDSTIPVVTGANVPKTPSAQMSAPPAEDEATAAAPQAPVISVTTDVLRVQLDGGAIRQADLLRYPQTTAPGSPPMRLFASDAAHFFQAQSGWVSSTGAAPSHEAGFVPVEPRRDYTLAAGADQVAVPFLWTGPDGVSIRRTYVFTRGDYAVQVRDEVANAGASPWQGYVYRQLLRVPPAVKSGFTHPESYSFHGAAWFSAQDKFEKRKFAKYDDGGALDKRVTGGWIAMLQHHFFAAWIPGDKDASTFSLASPSGPGGQQQALVRELGPGVAVAPGASASTSARLWVGPKLVKQIEAQHVVGLERAVDFSSYAIMAWIAGLLFSVLAFLHGVFGNWGWAIIGLVVIIKALMYPLSAAQYKSAAKMRRFQPRIEQLKERYGDDKQKFQMAMMELYKKEKINPAGGCLPVLVQMPVFLALYWTLLESVELRQAPWIGWIHNLTAPDPYFILPAINIAVMWATQKLTPTPIADPMQRRMMQYMPVAMGVMFAFFPAGLVLYWVTNGSLGLLQQWWMTKVHGQPAPAKA</sequence>
<dbReference type="PANTHER" id="PTHR12428:SF65">
    <property type="entry name" value="CYTOCHROME C OXIDASE ASSEMBLY PROTEIN COX18, MITOCHONDRIAL"/>
    <property type="match status" value="1"/>
</dbReference>
<keyword evidence="6 13" id="KW-0812">Transmembrane</keyword>
<dbReference type="Pfam" id="PF02096">
    <property type="entry name" value="60KD_IMP"/>
    <property type="match status" value="1"/>
</dbReference>
<evidence type="ECO:0000256" key="14">
    <source>
        <dbReference type="SAM" id="MobiDB-lite"/>
    </source>
</evidence>
<feature type="transmembrane region" description="Helical" evidence="13">
    <location>
        <begin position="445"/>
        <end position="466"/>
    </location>
</feature>
<proteinExistence type="inferred from homology"/>
<evidence type="ECO:0000313" key="17">
    <source>
        <dbReference type="EMBL" id="MCJ0826297.1"/>
    </source>
</evidence>
<evidence type="ECO:0000256" key="5">
    <source>
        <dbReference type="ARBA" id="ARBA00022475"/>
    </source>
</evidence>
<feature type="domain" description="Membrane insertase YidC/Oxa/ALB C-terminal" evidence="15">
    <location>
        <begin position="382"/>
        <end position="561"/>
    </location>
</feature>
<comment type="function">
    <text evidence="13">Required for the insertion and/or proper folding and/or complex formation of integral membrane proteins into the membrane. Involved in integration of membrane proteins that insert both dependently and independently of the Sec translocase complex, as well as at least some lipoproteins. Aids folding of multispanning membrane proteins.</text>
</comment>
<organism evidence="17 18">
    <name type="scientific">Cognatiluteimonas sedimenti</name>
    <dbReference type="NCBI Taxonomy" id="2927791"/>
    <lineage>
        <taxon>Bacteria</taxon>
        <taxon>Pseudomonadati</taxon>
        <taxon>Pseudomonadota</taxon>
        <taxon>Gammaproteobacteria</taxon>
        <taxon>Lysobacterales</taxon>
        <taxon>Lysobacteraceae</taxon>
        <taxon>Cognatiluteimonas</taxon>
    </lineage>
</organism>
<dbReference type="Proteomes" id="UP001165423">
    <property type="component" value="Unassembled WGS sequence"/>
</dbReference>
<evidence type="ECO:0000256" key="9">
    <source>
        <dbReference type="ARBA" id="ARBA00023136"/>
    </source>
</evidence>
<keyword evidence="18" id="KW-1185">Reference proteome</keyword>
<dbReference type="PANTHER" id="PTHR12428">
    <property type="entry name" value="OXA1"/>
    <property type="match status" value="1"/>
</dbReference>
<comment type="subcellular location">
    <subcellularLocation>
        <location evidence="1">Cell inner membrane</location>
        <topology evidence="1">Multi-pass membrane protein</topology>
    </subcellularLocation>
    <subcellularLocation>
        <location evidence="13">Cell membrane</location>
        <topology evidence="13">Multi-pass membrane protein</topology>
    </subcellularLocation>
</comment>
<evidence type="ECO:0000256" key="6">
    <source>
        <dbReference type="ARBA" id="ARBA00022692"/>
    </source>
</evidence>
<evidence type="ECO:0000256" key="10">
    <source>
        <dbReference type="ARBA" id="ARBA00023186"/>
    </source>
</evidence>
<evidence type="ECO:0000259" key="16">
    <source>
        <dbReference type="Pfam" id="PF14849"/>
    </source>
</evidence>
<comment type="subunit">
    <text evidence="13">Interacts with the Sec translocase complex via SecD. Specifically interacts with transmembrane segments of nascent integral membrane proteins during membrane integration.</text>
</comment>
<evidence type="ECO:0000259" key="15">
    <source>
        <dbReference type="Pfam" id="PF02096"/>
    </source>
</evidence>
<evidence type="ECO:0000256" key="2">
    <source>
        <dbReference type="ARBA" id="ARBA00010527"/>
    </source>
</evidence>
<evidence type="ECO:0000256" key="13">
    <source>
        <dbReference type="HAMAP-Rule" id="MF_01810"/>
    </source>
</evidence>
<gene>
    <name evidence="13 17" type="primary">yidC</name>
    <name evidence="17" type="ORF">MQC88_10105</name>
</gene>
<dbReference type="NCBIfam" id="NF002352">
    <property type="entry name" value="PRK01318.1-3"/>
    <property type="match status" value="1"/>
</dbReference>
<name>A0ABT0A5R6_9GAMM</name>
<feature type="domain" description="Membrane insertase YidC N-terminal" evidence="16">
    <location>
        <begin position="86"/>
        <end position="370"/>
    </location>
</feature>
<keyword evidence="9 13" id="KW-0472">Membrane</keyword>
<keyword evidence="4 13" id="KW-0813">Transport</keyword>
<dbReference type="Pfam" id="PF14849">
    <property type="entry name" value="YidC_periplas"/>
    <property type="match status" value="1"/>
</dbReference>
<keyword evidence="5 13" id="KW-1003">Cell membrane</keyword>
<feature type="transmembrane region" description="Helical" evidence="13">
    <location>
        <begin position="486"/>
        <end position="505"/>
    </location>
</feature>
<evidence type="ECO:0000256" key="4">
    <source>
        <dbReference type="ARBA" id="ARBA00022448"/>
    </source>
</evidence>